<feature type="transmembrane region" description="Helical" evidence="1">
    <location>
        <begin position="183"/>
        <end position="202"/>
    </location>
</feature>
<organism evidence="2 3">
    <name type="scientific">miscellaneous Crenarchaeota group-15 archaeon DG-45</name>
    <dbReference type="NCBI Taxonomy" id="1685127"/>
    <lineage>
        <taxon>Archaea</taxon>
        <taxon>Candidatus Bathyarchaeota</taxon>
        <taxon>MCG-15</taxon>
    </lineage>
</organism>
<dbReference type="EMBL" id="LFWZ01000006">
    <property type="protein sequence ID" value="KON31360.1"/>
    <property type="molecule type" value="Genomic_DNA"/>
</dbReference>
<feature type="transmembrane region" description="Helical" evidence="1">
    <location>
        <begin position="118"/>
        <end position="139"/>
    </location>
</feature>
<evidence type="ECO:0008006" key="4">
    <source>
        <dbReference type="Google" id="ProtNLM"/>
    </source>
</evidence>
<keyword evidence="1" id="KW-0812">Transmembrane</keyword>
<name>A0A0M0BSK8_9ARCH</name>
<dbReference type="AlphaFoldDB" id="A0A0M0BSK8"/>
<evidence type="ECO:0000313" key="3">
    <source>
        <dbReference type="Proteomes" id="UP000037210"/>
    </source>
</evidence>
<feature type="transmembrane region" description="Helical" evidence="1">
    <location>
        <begin position="6"/>
        <end position="26"/>
    </location>
</feature>
<sequence>MRMRAYVSVFGVAATAVLSAAVLWWMLFVQGSLGHLGLAGLFLASMLSHLTIVARDMFVPVFLPLTSVYSPLLLGASAGWGGAIGEVTAYVLGWGVAESVMEKQSVADDRVARWIRRYGLLAVLLVSVTPLPDTPVILFAGSRQLPFKKLLLVEGVGKTAYYTLGAFVGGFVFTGLTEMMGGLTASLLVVAASVAFCVMVTWGRSRAVIYGWAERLMP</sequence>
<proteinExistence type="predicted"/>
<dbReference type="PANTHER" id="PTHR42709">
    <property type="entry name" value="ALKALINE PHOSPHATASE LIKE PROTEIN"/>
    <property type="match status" value="1"/>
</dbReference>
<gene>
    <name evidence="2" type="ORF">AC482_00925</name>
</gene>
<dbReference type="Proteomes" id="UP000037210">
    <property type="component" value="Unassembled WGS sequence"/>
</dbReference>
<feature type="transmembrane region" description="Helical" evidence="1">
    <location>
        <begin position="33"/>
        <end position="52"/>
    </location>
</feature>
<comment type="caution">
    <text evidence="2">The sequence shown here is derived from an EMBL/GenBank/DDBJ whole genome shotgun (WGS) entry which is preliminary data.</text>
</comment>
<reference evidence="2 3" key="1">
    <citation type="submission" date="2015-06" db="EMBL/GenBank/DDBJ databases">
        <title>New insights into the roles of widespread benthic archaea in carbon and nitrogen cycling.</title>
        <authorList>
            <person name="Lazar C.S."/>
            <person name="Baker B.J."/>
            <person name="Seitz K.W."/>
            <person name="Hyde A.S."/>
            <person name="Dick G.J."/>
            <person name="Hinrichs K.-U."/>
            <person name="Teske A.P."/>
        </authorList>
    </citation>
    <scope>NUCLEOTIDE SEQUENCE [LARGE SCALE GENOMIC DNA]</scope>
    <source>
        <strain evidence="2">DG-45</strain>
    </source>
</reference>
<accession>A0A0M0BSK8</accession>
<feature type="transmembrane region" description="Helical" evidence="1">
    <location>
        <begin position="159"/>
        <end position="176"/>
    </location>
</feature>
<dbReference type="InterPro" id="IPR051311">
    <property type="entry name" value="DedA_domain"/>
</dbReference>
<keyword evidence="1" id="KW-1133">Transmembrane helix</keyword>
<evidence type="ECO:0000256" key="1">
    <source>
        <dbReference type="SAM" id="Phobius"/>
    </source>
</evidence>
<protein>
    <recommendedName>
        <fullName evidence="4">VTT domain-containing protein</fullName>
    </recommendedName>
</protein>
<keyword evidence="1" id="KW-0472">Membrane</keyword>
<evidence type="ECO:0000313" key="2">
    <source>
        <dbReference type="EMBL" id="KON31360.1"/>
    </source>
</evidence>